<dbReference type="RefSeq" id="XP_015522762.2">
    <property type="nucleotide sequence ID" value="XM_015667276.2"/>
</dbReference>
<evidence type="ECO:0000313" key="2">
    <source>
        <dbReference type="Proteomes" id="UP000829291"/>
    </source>
</evidence>
<keyword evidence="2" id="KW-1185">Reference proteome</keyword>
<feature type="chain" id="PRO_5045394775" evidence="1">
    <location>
        <begin position="19"/>
        <end position="266"/>
    </location>
</feature>
<dbReference type="InParanoid" id="A0A6J0C877"/>
<evidence type="ECO:0000313" key="3">
    <source>
        <dbReference type="RefSeq" id="XP_015522762.2"/>
    </source>
</evidence>
<reference evidence="3" key="1">
    <citation type="submission" date="2025-08" db="UniProtKB">
        <authorList>
            <consortium name="RefSeq"/>
        </authorList>
    </citation>
    <scope>IDENTIFICATION</scope>
    <source>
        <tissue evidence="3">Thorax and Abdomen</tissue>
    </source>
</reference>
<dbReference type="AlphaFoldDB" id="A0A6J0C877"/>
<name>A0A6J0C877_NEOLC</name>
<dbReference type="Proteomes" id="UP000829291">
    <property type="component" value="Chromosome 5"/>
</dbReference>
<proteinExistence type="predicted"/>
<feature type="signal peptide" evidence="1">
    <location>
        <begin position="1"/>
        <end position="18"/>
    </location>
</feature>
<organism evidence="3">
    <name type="scientific">Neodiprion lecontei</name>
    <name type="common">Redheaded pine sawfly</name>
    <dbReference type="NCBI Taxonomy" id="441921"/>
    <lineage>
        <taxon>Eukaryota</taxon>
        <taxon>Metazoa</taxon>
        <taxon>Ecdysozoa</taxon>
        <taxon>Arthropoda</taxon>
        <taxon>Hexapoda</taxon>
        <taxon>Insecta</taxon>
        <taxon>Pterygota</taxon>
        <taxon>Neoptera</taxon>
        <taxon>Endopterygota</taxon>
        <taxon>Hymenoptera</taxon>
        <taxon>Tenthredinoidea</taxon>
        <taxon>Diprionidae</taxon>
        <taxon>Diprioninae</taxon>
        <taxon>Neodiprion</taxon>
    </lineage>
</organism>
<keyword evidence="1" id="KW-0732">Signal</keyword>
<evidence type="ECO:0000256" key="1">
    <source>
        <dbReference type="SAM" id="SignalP"/>
    </source>
</evidence>
<sequence>MNWLPLMLVGLWAAESLAKICSFNNSVAIDYLADEWATAASRYPPPSIELGDKMGEFFEHKFQASAVSYGIYIMAKLYHQALKRGNELIEDVEDCRDNLQSKIELLKSNMLPQPIGLDEDLNSIIRQCQVFLSLSPGNVAIATPDLGTLPAQQIVPESRTTPRTAFELLVTFNQVLDQQFSAIYGFVEGIYLTGWARARNYFANVQAQLRGEILNWRVLNSYTQVVDSIFVQSDLIQRYVHPETWALFNNVGQLIRTIAYECNNCQ</sequence>
<dbReference type="OrthoDB" id="7677064at2759"/>
<gene>
    <name evidence="3" type="primary">LOC107226457</name>
</gene>
<accession>A0A6J0C877</accession>
<protein>
    <submittedName>
        <fullName evidence="3">Uncharacterized protein LOC107226457</fullName>
    </submittedName>
</protein>
<dbReference type="KEGG" id="nlo:107226457"/>
<dbReference type="GeneID" id="107226457"/>